<accession>W9RUZ1</accession>
<dbReference type="AlphaFoldDB" id="W9RUZ1"/>
<keyword evidence="2" id="KW-1185">Reference proteome</keyword>
<sequence>MLLKTIMFRHNGKTLMLIPAKLKEKSPIPKINLPSRVSNELTLAPRSRDDIPIEKVENKKEVVKNEEAVQPKSLPKSISD</sequence>
<dbReference type="Proteomes" id="UP000030645">
    <property type="component" value="Unassembled WGS sequence"/>
</dbReference>
<gene>
    <name evidence="1" type="ORF">L484_004539</name>
</gene>
<protein>
    <submittedName>
        <fullName evidence="1">Uncharacterized protein</fullName>
    </submittedName>
</protein>
<organism evidence="1 2">
    <name type="scientific">Morus notabilis</name>
    <dbReference type="NCBI Taxonomy" id="981085"/>
    <lineage>
        <taxon>Eukaryota</taxon>
        <taxon>Viridiplantae</taxon>
        <taxon>Streptophyta</taxon>
        <taxon>Embryophyta</taxon>
        <taxon>Tracheophyta</taxon>
        <taxon>Spermatophyta</taxon>
        <taxon>Magnoliopsida</taxon>
        <taxon>eudicotyledons</taxon>
        <taxon>Gunneridae</taxon>
        <taxon>Pentapetalae</taxon>
        <taxon>rosids</taxon>
        <taxon>fabids</taxon>
        <taxon>Rosales</taxon>
        <taxon>Moraceae</taxon>
        <taxon>Moreae</taxon>
        <taxon>Morus</taxon>
    </lineage>
</organism>
<reference evidence="2" key="1">
    <citation type="submission" date="2013-01" db="EMBL/GenBank/DDBJ databases">
        <title>Draft Genome Sequence of a Mulberry Tree, Morus notabilis C.K. Schneid.</title>
        <authorList>
            <person name="He N."/>
            <person name="Zhao S."/>
        </authorList>
    </citation>
    <scope>NUCLEOTIDE SEQUENCE</scope>
</reference>
<evidence type="ECO:0000313" key="2">
    <source>
        <dbReference type="Proteomes" id="UP000030645"/>
    </source>
</evidence>
<name>W9RUZ1_9ROSA</name>
<proteinExistence type="predicted"/>
<evidence type="ECO:0000313" key="1">
    <source>
        <dbReference type="EMBL" id="EXC11117.1"/>
    </source>
</evidence>
<dbReference type="EMBL" id="KE345667">
    <property type="protein sequence ID" value="EXC11117.1"/>
    <property type="molecule type" value="Genomic_DNA"/>
</dbReference>